<gene>
    <name evidence="5" type="ORF">AMTR_s00100p00145470</name>
</gene>
<evidence type="ECO:0000256" key="1">
    <source>
        <dbReference type="ARBA" id="ARBA00004123"/>
    </source>
</evidence>
<reference evidence="6" key="1">
    <citation type="journal article" date="2013" name="Science">
        <title>The Amborella genome and the evolution of flowering plants.</title>
        <authorList>
            <consortium name="Amborella Genome Project"/>
        </authorList>
    </citation>
    <scope>NUCLEOTIDE SEQUENCE [LARGE SCALE GENOMIC DNA]</scope>
</reference>
<sequence length="128" mass="14399">MEERVEESSSTTHHLLHIPNINNDSSDDKAQQQQMEVQVEVNQVGAHEFNLKIFCEKSSGGFARLMQAVDALGLEVSHVNITTYMSLILNVFKVEMRDNEAIQAKHVRDSLLELTCNPNGWPSPVPKL</sequence>
<dbReference type="PANTHER" id="PTHR31945:SF11">
    <property type="entry name" value="TRANSCRIPTION FACTOR ABORTED MICROSPORES"/>
    <property type="match status" value="1"/>
</dbReference>
<organism evidence="5 6">
    <name type="scientific">Amborella trichopoda</name>
    <dbReference type="NCBI Taxonomy" id="13333"/>
    <lineage>
        <taxon>Eukaryota</taxon>
        <taxon>Viridiplantae</taxon>
        <taxon>Streptophyta</taxon>
        <taxon>Embryophyta</taxon>
        <taxon>Tracheophyta</taxon>
        <taxon>Spermatophyta</taxon>
        <taxon>Magnoliopsida</taxon>
        <taxon>Amborellales</taxon>
        <taxon>Amborellaceae</taxon>
        <taxon>Amborella</taxon>
    </lineage>
</organism>
<dbReference type="HOGENOM" id="CLU_1962555_0_0_1"/>
<evidence type="ECO:0000313" key="6">
    <source>
        <dbReference type="Proteomes" id="UP000017836"/>
    </source>
</evidence>
<dbReference type="EMBL" id="KI394904">
    <property type="protein sequence ID" value="ERN00462.1"/>
    <property type="molecule type" value="Genomic_DNA"/>
</dbReference>
<feature type="region of interest" description="Disordered" evidence="3">
    <location>
        <begin position="1"/>
        <end position="36"/>
    </location>
</feature>
<evidence type="ECO:0000313" key="5">
    <source>
        <dbReference type="EMBL" id="ERN00462.1"/>
    </source>
</evidence>
<evidence type="ECO:0000259" key="4">
    <source>
        <dbReference type="Pfam" id="PF22754"/>
    </source>
</evidence>
<dbReference type="PANTHER" id="PTHR31945">
    <property type="entry name" value="TRANSCRIPTION FACTOR SCREAM2-RELATED"/>
    <property type="match status" value="1"/>
</dbReference>
<name>W1NT52_AMBTC</name>
<feature type="domain" description="Plant bHLH transcription factor ACT-like" evidence="4">
    <location>
        <begin position="38"/>
        <end position="112"/>
    </location>
</feature>
<accession>W1NT52</accession>
<dbReference type="GO" id="GO:0043565">
    <property type="term" value="F:sequence-specific DNA binding"/>
    <property type="evidence" value="ECO:0000318"/>
    <property type="project" value="GO_Central"/>
</dbReference>
<dbReference type="InterPro" id="IPR054502">
    <property type="entry name" value="bHLH-TF_ACT-like_plant"/>
</dbReference>
<keyword evidence="6" id="KW-1185">Reference proteome</keyword>
<dbReference type="Proteomes" id="UP000017836">
    <property type="component" value="Unassembled WGS sequence"/>
</dbReference>
<dbReference type="GO" id="GO:0006355">
    <property type="term" value="P:regulation of DNA-templated transcription"/>
    <property type="evidence" value="ECO:0000318"/>
    <property type="project" value="GO_Central"/>
</dbReference>
<comment type="subcellular location">
    <subcellularLocation>
        <location evidence="1">Nucleus</location>
    </subcellularLocation>
</comment>
<keyword evidence="2" id="KW-0539">Nucleus</keyword>
<dbReference type="eggNOG" id="ENOG502QQUB">
    <property type="taxonomic scope" value="Eukaryota"/>
</dbReference>
<dbReference type="InterPro" id="IPR051358">
    <property type="entry name" value="TF_AMS/ICE1/BHLH6-like"/>
</dbReference>
<dbReference type="AlphaFoldDB" id="W1NT52"/>
<protein>
    <recommendedName>
        <fullName evidence="4">Plant bHLH transcription factor ACT-like domain-containing protein</fullName>
    </recommendedName>
</protein>
<evidence type="ECO:0000256" key="3">
    <source>
        <dbReference type="SAM" id="MobiDB-lite"/>
    </source>
</evidence>
<dbReference type="Pfam" id="PF22754">
    <property type="entry name" value="bHLH-TF_ACT-like_plant"/>
    <property type="match status" value="1"/>
</dbReference>
<evidence type="ECO:0000256" key="2">
    <source>
        <dbReference type="ARBA" id="ARBA00023242"/>
    </source>
</evidence>
<dbReference type="GO" id="GO:0005634">
    <property type="term" value="C:nucleus"/>
    <property type="evidence" value="ECO:0000318"/>
    <property type="project" value="GO_Central"/>
</dbReference>
<dbReference type="GO" id="GO:0003700">
    <property type="term" value="F:DNA-binding transcription factor activity"/>
    <property type="evidence" value="ECO:0000318"/>
    <property type="project" value="GO_Central"/>
</dbReference>
<proteinExistence type="predicted"/>
<dbReference type="Gramene" id="ERN00462">
    <property type="protein sequence ID" value="ERN00462"/>
    <property type="gene ID" value="AMTR_s00100p00145470"/>
</dbReference>